<dbReference type="EMBL" id="JACOGF010000013">
    <property type="protein sequence ID" value="MBC3920055.1"/>
    <property type="molecule type" value="Genomic_DNA"/>
</dbReference>
<comment type="caution">
    <text evidence="1">The sequence shown here is derived from an EMBL/GenBank/DDBJ whole genome shotgun (WGS) entry which is preliminary data.</text>
</comment>
<keyword evidence="2" id="KW-1185">Reference proteome</keyword>
<evidence type="ECO:0000313" key="2">
    <source>
        <dbReference type="Proteomes" id="UP000650424"/>
    </source>
</evidence>
<gene>
    <name evidence="1" type="ORF">H8L32_21490</name>
</gene>
<sequence length="223" mass="26219">MKNRHIEELKRKAKLHHKNARDRHFENGIVVRHVYDIENPEKLSWWDDVLFILNDYRVNVAWTHPRYVYKSMVDESAYSALAKTENQSKTDFMEGHSPNYRKVGKSRKKIVSYSSMLRNDDAYFEALRAERSRIAYDPDNAIIITPTISVDWSNWSRYVSICAPIEIRGVEDLHVLATLTKRILKRETSLSLEFPGYAYSQQNWHTEFTLNDQIGLLSHAVKM</sequence>
<reference evidence="1 2" key="1">
    <citation type="submission" date="2020-08" db="EMBL/GenBank/DDBJ databases">
        <title>Novel species isolated from subtropical streams in China.</title>
        <authorList>
            <person name="Lu H."/>
        </authorList>
    </citation>
    <scope>NUCLEOTIDE SEQUENCE [LARGE SCALE GENOMIC DNA]</scope>
    <source>
        <strain evidence="1 2">CY18W</strain>
    </source>
</reference>
<evidence type="ECO:0000313" key="1">
    <source>
        <dbReference type="EMBL" id="MBC3920055.1"/>
    </source>
</evidence>
<dbReference type="RefSeq" id="WP_186949322.1">
    <property type="nucleotide sequence ID" value="NZ_JACOGF010000013.1"/>
</dbReference>
<organism evidence="1 2">
    <name type="scientific">Undibacterium hunanense</name>
    <dbReference type="NCBI Taxonomy" id="2762292"/>
    <lineage>
        <taxon>Bacteria</taxon>
        <taxon>Pseudomonadati</taxon>
        <taxon>Pseudomonadota</taxon>
        <taxon>Betaproteobacteria</taxon>
        <taxon>Burkholderiales</taxon>
        <taxon>Oxalobacteraceae</taxon>
        <taxon>Undibacterium</taxon>
    </lineage>
</organism>
<protein>
    <submittedName>
        <fullName evidence="1">Uncharacterized protein</fullName>
    </submittedName>
</protein>
<dbReference type="Proteomes" id="UP000650424">
    <property type="component" value="Unassembled WGS sequence"/>
</dbReference>
<name>A0ABR6ZWY3_9BURK</name>
<proteinExistence type="predicted"/>
<accession>A0ABR6ZWY3</accession>